<evidence type="ECO:0000313" key="10">
    <source>
        <dbReference type="Proteomes" id="UP001595904"/>
    </source>
</evidence>
<evidence type="ECO:0000313" key="9">
    <source>
        <dbReference type="EMBL" id="MFC4308585.1"/>
    </source>
</evidence>
<dbReference type="RefSeq" id="WP_380595682.1">
    <property type="nucleotide sequence ID" value="NZ_JBHSDU010000003.1"/>
</dbReference>
<evidence type="ECO:0000256" key="3">
    <source>
        <dbReference type="ARBA" id="ARBA00022982"/>
    </source>
</evidence>
<dbReference type="InterPro" id="IPR005746">
    <property type="entry name" value="Thioredoxin"/>
</dbReference>
<keyword evidence="4" id="KW-1015">Disulfide bond</keyword>
<dbReference type="InterPro" id="IPR013766">
    <property type="entry name" value="Thioredoxin_domain"/>
</dbReference>
<evidence type="ECO:0000259" key="8">
    <source>
        <dbReference type="PROSITE" id="PS51352"/>
    </source>
</evidence>
<comment type="caution">
    <text evidence="9">The sequence shown here is derived from an EMBL/GenBank/DDBJ whole genome shotgun (WGS) entry which is preliminary data.</text>
</comment>
<keyword evidence="3" id="KW-0249">Electron transport</keyword>
<dbReference type="EMBL" id="JBHSDU010000003">
    <property type="protein sequence ID" value="MFC4308585.1"/>
    <property type="molecule type" value="Genomic_DNA"/>
</dbReference>
<dbReference type="PANTHER" id="PTHR45663:SF11">
    <property type="entry name" value="GEO12009P1"/>
    <property type="match status" value="1"/>
</dbReference>
<dbReference type="Proteomes" id="UP001595904">
    <property type="component" value="Unassembled WGS sequence"/>
</dbReference>
<evidence type="ECO:0000256" key="7">
    <source>
        <dbReference type="PIRNR" id="PIRNR000077"/>
    </source>
</evidence>
<comment type="similarity">
    <text evidence="1 7">Belongs to the thioredoxin family.</text>
</comment>
<gene>
    <name evidence="9" type="primary">trxA</name>
    <name evidence="9" type="ORF">ACFPN2_05770</name>
</gene>
<dbReference type="NCBIfam" id="TIGR01068">
    <property type="entry name" value="thioredoxin"/>
    <property type="match status" value="1"/>
</dbReference>
<evidence type="ECO:0000256" key="1">
    <source>
        <dbReference type="ARBA" id="ARBA00008987"/>
    </source>
</evidence>
<dbReference type="PIRSF" id="PIRSF000077">
    <property type="entry name" value="Thioredoxin"/>
    <property type="match status" value="1"/>
</dbReference>
<name>A0ABV8SMP6_9GAMM</name>
<sequence>MSDAKFVAVTDASFKDQVLGAAGPVLVKFEADWCGPCKAMKPMIEDIARDYDGRLTVATIDVDANSQTAYRFGVRGVPTVLLFKGGEVVGQKVGLPRKADLTALIDAKLS</sequence>
<dbReference type="PROSITE" id="PS00194">
    <property type="entry name" value="THIOREDOXIN_1"/>
    <property type="match status" value="1"/>
</dbReference>
<dbReference type="CDD" id="cd02947">
    <property type="entry name" value="TRX_family"/>
    <property type="match status" value="1"/>
</dbReference>
<evidence type="ECO:0000256" key="6">
    <source>
        <dbReference type="NCBIfam" id="TIGR01068"/>
    </source>
</evidence>
<dbReference type="InterPro" id="IPR036249">
    <property type="entry name" value="Thioredoxin-like_sf"/>
</dbReference>
<dbReference type="InterPro" id="IPR017937">
    <property type="entry name" value="Thioredoxin_CS"/>
</dbReference>
<evidence type="ECO:0000256" key="5">
    <source>
        <dbReference type="ARBA" id="ARBA00023284"/>
    </source>
</evidence>
<dbReference type="Pfam" id="PF00085">
    <property type="entry name" value="Thioredoxin"/>
    <property type="match status" value="1"/>
</dbReference>
<keyword evidence="2" id="KW-0813">Transport</keyword>
<keyword evidence="10" id="KW-1185">Reference proteome</keyword>
<keyword evidence="5" id="KW-0676">Redox-active center</keyword>
<dbReference type="Gene3D" id="3.40.30.10">
    <property type="entry name" value="Glutaredoxin"/>
    <property type="match status" value="1"/>
</dbReference>
<dbReference type="SUPFAM" id="SSF52833">
    <property type="entry name" value="Thioredoxin-like"/>
    <property type="match status" value="1"/>
</dbReference>
<protein>
    <recommendedName>
        <fullName evidence="6 7">Thioredoxin</fullName>
    </recommendedName>
</protein>
<proteinExistence type="inferred from homology"/>
<accession>A0ABV8SMP6</accession>
<evidence type="ECO:0000256" key="2">
    <source>
        <dbReference type="ARBA" id="ARBA00022448"/>
    </source>
</evidence>
<dbReference type="PANTHER" id="PTHR45663">
    <property type="entry name" value="GEO12009P1"/>
    <property type="match status" value="1"/>
</dbReference>
<feature type="domain" description="Thioredoxin" evidence="8">
    <location>
        <begin position="1"/>
        <end position="110"/>
    </location>
</feature>
<reference evidence="10" key="1">
    <citation type="journal article" date="2019" name="Int. J. Syst. Evol. Microbiol.">
        <title>The Global Catalogue of Microorganisms (GCM) 10K type strain sequencing project: providing services to taxonomists for standard genome sequencing and annotation.</title>
        <authorList>
            <consortium name="The Broad Institute Genomics Platform"/>
            <consortium name="The Broad Institute Genome Sequencing Center for Infectious Disease"/>
            <person name="Wu L."/>
            <person name="Ma J."/>
        </authorList>
    </citation>
    <scope>NUCLEOTIDE SEQUENCE [LARGE SCALE GENOMIC DNA]</scope>
    <source>
        <strain evidence="10">CGMCC 1.10759</strain>
    </source>
</reference>
<organism evidence="9 10">
    <name type="scientific">Steroidobacter flavus</name>
    <dbReference type="NCBI Taxonomy" id="1842136"/>
    <lineage>
        <taxon>Bacteria</taxon>
        <taxon>Pseudomonadati</taxon>
        <taxon>Pseudomonadota</taxon>
        <taxon>Gammaproteobacteria</taxon>
        <taxon>Steroidobacterales</taxon>
        <taxon>Steroidobacteraceae</taxon>
        <taxon>Steroidobacter</taxon>
    </lineage>
</organism>
<evidence type="ECO:0000256" key="4">
    <source>
        <dbReference type="ARBA" id="ARBA00023157"/>
    </source>
</evidence>
<dbReference type="PRINTS" id="PR00421">
    <property type="entry name" value="THIOREDOXIN"/>
</dbReference>
<dbReference type="PROSITE" id="PS51352">
    <property type="entry name" value="THIOREDOXIN_2"/>
    <property type="match status" value="1"/>
</dbReference>